<evidence type="ECO:0000259" key="6">
    <source>
        <dbReference type="PROSITE" id="PS50234"/>
    </source>
</evidence>
<protein>
    <submittedName>
        <fullName evidence="7">VWA domain-containing protein</fullName>
    </submittedName>
</protein>
<dbReference type="PROSITE" id="PS50234">
    <property type="entry name" value="VWFA"/>
    <property type="match status" value="1"/>
</dbReference>
<keyword evidence="1" id="KW-1003">Cell membrane</keyword>
<dbReference type="Proteomes" id="UP001597097">
    <property type="component" value="Unassembled WGS sequence"/>
</dbReference>
<dbReference type="EMBL" id="JBHUCM010000029">
    <property type="protein sequence ID" value="MFD1541589.1"/>
    <property type="molecule type" value="Genomic_DNA"/>
</dbReference>
<dbReference type="InterPro" id="IPR002035">
    <property type="entry name" value="VWF_A"/>
</dbReference>
<sequence length="321" mass="33920">MAFLAAGWLWSFAVLAVVLAGYIAVQFRRPRHMARFTDPRLLDLLAPCRPGWSRHVTAAVFVVLMALLIVAAARPAASVQVPRERATIIVAIDVSLSMIATDIPPSRLAAAKSSAKSFITSLPERFNVALISFARSAAVVVAPTLDRTAAIRAIDALKPAPGTAISEAVFSGLEAIRSFDQNAASDPPPAAIVLLSDGDNTSGRVVPDATKAAAAARVPVSTIAFGTPDGTVEIDGRRLEVPPNEEALRTLAEGTAGHAYNARTASSLDEVYERIGTSLGTMTKQQEVGYQVLRWALLPTFALAALALLTPIKLARARPAR</sequence>
<feature type="transmembrane region" description="Helical" evidence="5">
    <location>
        <begin position="6"/>
        <end position="25"/>
    </location>
</feature>
<dbReference type="SMART" id="SM00327">
    <property type="entry name" value="VWA"/>
    <property type="match status" value="1"/>
</dbReference>
<evidence type="ECO:0000256" key="1">
    <source>
        <dbReference type="ARBA" id="ARBA00022475"/>
    </source>
</evidence>
<name>A0ABW4GGB7_9ACTN</name>
<dbReference type="InterPro" id="IPR050768">
    <property type="entry name" value="UPF0353/GerABKA_families"/>
</dbReference>
<gene>
    <name evidence="7" type="ORF">ACFSJ0_31380</name>
</gene>
<accession>A0ABW4GGB7</accession>
<evidence type="ECO:0000256" key="2">
    <source>
        <dbReference type="ARBA" id="ARBA00022692"/>
    </source>
</evidence>
<dbReference type="Pfam" id="PF13519">
    <property type="entry name" value="VWA_2"/>
    <property type="match status" value="1"/>
</dbReference>
<evidence type="ECO:0000256" key="5">
    <source>
        <dbReference type="SAM" id="Phobius"/>
    </source>
</evidence>
<keyword evidence="3 5" id="KW-1133">Transmembrane helix</keyword>
<evidence type="ECO:0000256" key="4">
    <source>
        <dbReference type="ARBA" id="ARBA00023136"/>
    </source>
</evidence>
<comment type="caution">
    <text evidence="7">The sequence shown here is derived from an EMBL/GenBank/DDBJ whole genome shotgun (WGS) entry which is preliminary data.</text>
</comment>
<keyword evidence="4 5" id="KW-0472">Membrane</keyword>
<evidence type="ECO:0000313" key="7">
    <source>
        <dbReference type="EMBL" id="MFD1541589.1"/>
    </source>
</evidence>
<evidence type="ECO:0000256" key="3">
    <source>
        <dbReference type="ARBA" id="ARBA00022989"/>
    </source>
</evidence>
<proteinExistence type="predicted"/>
<dbReference type="PANTHER" id="PTHR22550:SF5">
    <property type="entry name" value="LEUCINE ZIPPER PROTEIN 4"/>
    <property type="match status" value="1"/>
</dbReference>
<reference evidence="8" key="1">
    <citation type="journal article" date="2019" name="Int. J. Syst. Evol. Microbiol.">
        <title>The Global Catalogue of Microorganisms (GCM) 10K type strain sequencing project: providing services to taxonomists for standard genome sequencing and annotation.</title>
        <authorList>
            <consortium name="The Broad Institute Genomics Platform"/>
            <consortium name="The Broad Institute Genome Sequencing Center for Infectious Disease"/>
            <person name="Wu L."/>
            <person name="Ma J."/>
        </authorList>
    </citation>
    <scope>NUCLEOTIDE SEQUENCE [LARGE SCALE GENOMIC DNA]</scope>
    <source>
        <strain evidence="8">CGMCC 1.15399</strain>
    </source>
</reference>
<dbReference type="RefSeq" id="WP_219534540.1">
    <property type="nucleotide sequence ID" value="NZ_JAHKRM010000022.1"/>
</dbReference>
<keyword evidence="2 5" id="KW-0812">Transmembrane</keyword>
<organism evidence="7 8">
    <name type="scientific">Nonomuraea guangzhouensis</name>
    <dbReference type="NCBI Taxonomy" id="1291555"/>
    <lineage>
        <taxon>Bacteria</taxon>
        <taxon>Bacillati</taxon>
        <taxon>Actinomycetota</taxon>
        <taxon>Actinomycetes</taxon>
        <taxon>Streptosporangiales</taxon>
        <taxon>Streptosporangiaceae</taxon>
        <taxon>Nonomuraea</taxon>
    </lineage>
</organism>
<feature type="domain" description="VWFA" evidence="6">
    <location>
        <begin position="87"/>
        <end position="275"/>
    </location>
</feature>
<dbReference type="PANTHER" id="PTHR22550">
    <property type="entry name" value="SPORE GERMINATION PROTEIN"/>
    <property type="match status" value="1"/>
</dbReference>
<feature type="transmembrane region" description="Helical" evidence="5">
    <location>
        <begin position="56"/>
        <end position="77"/>
    </location>
</feature>
<evidence type="ECO:0000313" key="8">
    <source>
        <dbReference type="Proteomes" id="UP001597097"/>
    </source>
</evidence>
<keyword evidence="8" id="KW-1185">Reference proteome</keyword>